<dbReference type="EMBL" id="CP022685">
    <property type="protein sequence ID" value="ATL28501.1"/>
    <property type="molecule type" value="Genomic_DNA"/>
</dbReference>
<keyword evidence="4" id="KW-0547">Nucleotide-binding</keyword>
<evidence type="ECO:0000256" key="4">
    <source>
        <dbReference type="ARBA" id="ARBA00022741"/>
    </source>
</evidence>
<evidence type="ECO:0000256" key="5">
    <source>
        <dbReference type="ARBA" id="ARBA00022777"/>
    </source>
</evidence>
<evidence type="ECO:0000313" key="9">
    <source>
        <dbReference type="EMBL" id="ATL28501.1"/>
    </source>
</evidence>
<evidence type="ECO:0000256" key="6">
    <source>
        <dbReference type="ARBA" id="ARBA00022840"/>
    </source>
</evidence>
<dbReference type="RefSeq" id="WP_234362768.1">
    <property type="nucleotide sequence ID" value="NZ_CP022685.1"/>
</dbReference>
<dbReference type="CDD" id="cd14014">
    <property type="entry name" value="STKc_PknB_like"/>
    <property type="match status" value="1"/>
</dbReference>
<dbReference type="PANTHER" id="PTHR43289:SF6">
    <property type="entry name" value="SERINE_THREONINE-PROTEIN KINASE NEKL-3"/>
    <property type="match status" value="1"/>
</dbReference>
<dbReference type="InterPro" id="IPR011990">
    <property type="entry name" value="TPR-like_helical_dom_sf"/>
</dbReference>
<dbReference type="InterPro" id="IPR000719">
    <property type="entry name" value="Prot_kinase_dom"/>
</dbReference>
<evidence type="ECO:0000313" key="10">
    <source>
        <dbReference type="Proteomes" id="UP000221011"/>
    </source>
</evidence>
<name>A0A291Q9X3_9ACTN</name>
<keyword evidence="3" id="KW-0808">Transferase</keyword>
<sequence length="782" mass="83954">MTPGASCPHPGCAGTLTPTGYCLASGERVDPDTGLHSAAPAPPAVDASDESSQHWIVDPGVGAPAPPRPARVELPPENPDPTVLPTITLLDRADSEGAAVAPGELPLPPGTLLAGQYRLVRPLGYGGLGEVCLARDTKVDDRAVAIKMLHAELAADSYSLLKGERKELVELNHDGFIRVFNYGHHTGIGDFLVLQYVDGLTLEEVRDRAREHPEEFGHQRLLEFALAYGVRILAPLAHLHAPARGKVYGDLKPSNVMHDGSTTKLIDVGSVRRAGAPGLTTSLYRAPSVGERGESTPQDDLFSLGETLRTLCGLGRDRHDLADLAALDPLNGPGADPRGLGPVSLARALRRATRTARADRYATAGEMADQLRGVFRELRSLRTGAETFEPSPLFHQSAYALDGGLGAAPEVSHWAAAPPSAPHRTAPDPPEVAKGLPVPRPDPDDDHHGELSRLSDDDPEALLQHTGDWRDSPEVHLLRCRLRLRAALRSDGDLTAAGTALALAEAAIGPADAPHDWRLDWHRGLLALARSRVTEARDHFDRVYAAIPGEYAPKLALGHCAEHLGRWHEALTFHEAVRLRNPSLGSAAFGAARARLALGGPDALADAIAALDAVPQHSRHRTAARTAAVRVHIGHARDAQGLGTALRRLAGLFSAHGLTDDQARVRMKTEAWDAAHRLRGADELRALASTADPRLEFPGDAGELRKDLSRFYLALAHQAARDAPPADADGDAPLAELLLDRAYAVRPFALRHSRHGRDTPWLGTKIRNWIRASTPAPRSTWR</sequence>
<dbReference type="EC" id="2.7.11.1" evidence="1"/>
<feature type="region of interest" description="Disordered" evidence="7">
    <location>
        <begin position="27"/>
        <end position="80"/>
    </location>
</feature>
<evidence type="ECO:0000256" key="7">
    <source>
        <dbReference type="SAM" id="MobiDB-lite"/>
    </source>
</evidence>
<proteinExistence type="predicted"/>
<reference evidence="9 10" key="1">
    <citation type="submission" date="2017-08" db="EMBL/GenBank/DDBJ databases">
        <title>Complete Genome Sequence of Streptomyces formicae KY5, the formicamycin producer.</title>
        <authorList>
            <person name="Holmes N.A."/>
            <person name="Devine R."/>
            <person name="Qin Z."/>
            <person name="Seipke R.F."/>
            <person name="Wilkinson B."/>
            <person name="Hutchings M.I."/>
        </authorList>
    </citation>
    <scope>NUCLEOTIDE SEQUENCE [LARGE SCALE GENOMIC DNA]</scope>
    <source>
        <strain evidence="9 10">KY5</strain>
    </source>
</reference>
<dbReference type="AlphaFoldDB" id="A0A291Q9X3"/>
<feature type="region of interest" description="Disordered" evidence="7">
    <location>
        <begin position="415"/>
        <end position="457"/>
    </location>
</feature>
<evidence type="ECO:0000256" key="3">
    <source>
        <dbReference type="ARBA" id="ARBA00022679"/>
    </source>
</evidence>
<keyword evidence="6" id="KW-0067">ATP-binding</keyword>
<dbReference type="Gene3D" id="3.30.200.20">
    <property type="entry name" value="Phosphorylase Kinase, domain 1"/>
    <property type="match status" value="1"/>
</dbReference>
<dbReference type="SUPFAM" id="SSF48452">
    <property type="entry name" value="TPR-like"/>
    <property type="match status" value="1"/>
</dbReference>
<dbReference type="PROSITE" id="PS50011">
    <property type="entry name" value="PROTEIN_KINASE_DOM"/>
    <property type="match status" value="1"/>
</dbReference>
<dbReference type="SMART" id="SM00220">
    <property type="entry name" value="S_TKc"/>
    <property type="match status" value="1"/>
</dbReference>
<feature type="domain" description="Protein kinase" evidence="8">
    <location>
        <begin position="117"/>
        <end position="394"/>
    </location>
</feature>
<accession>A0A291Q9X3</accession>
<dbReference type="PANTHER" id="PTHR43289">
    <property type="entry name" value="MITOGEN-ACTIVATED PROTEIN KINASE KINASE KINASE 20-RELATED"/>
    <property type="match status" value="1"/>
</dbReference>
<dbReference type="Pfam" id="PF16918">
    <property type="entry name" value="PknG_TPR"/>
    <property type="match status" value="1"/>
</dbReference>
<dbReference type="Proteomes" id="UP000221011">
    <property type="component" value="Chromosome"/>
</dbReference>
<dbReference type="Gene3D" id="1.25.40.10">
    <property type="entry name" value="Tetratricopeptide repeat domain"/>
    <property type="match status" value="1"/>
</dbReference>
<dbReference type="SUPFAM" id="SSF56112">
    <property type="entry name" value="Protein kinase-like (PK-like)"/>
    <property type="match status" value="1"/>
</dbReference>
<dbReference type="GO" id="GO:0005524">
    <property type="term" value="F:ATP binding"/>
    <property type="evidence" value="ECO:0007669"/>
    <property type="project" value="UniProtKB-KW"/>
</dbReference>
<dbReference type="InterPro" id="IPR031636">
    <property type="entry name" value="PknG_TPR"/>
</dbReference>
<protein>
    <recommendedName>
        <fullName evidence="1">non-specific serine/threonine protein kinase</fullName>
        <ecNumber evidence="1">2.7.11.1</ecNumber>
    </recommendedName>
</protein>
<evidence type="ECO:0000256" key="2">
    <source>
        <dbReference type="ARBA" id="ARBA00022527"/>
    </source>
</evidence>
<dbReference type="Gene3D" id="1.10.510.10">
    <property type="entry name" value="Transferase(Phosphotransferase) domain 1"/>
    <property type="match status" value="1"/>
</dbReference>
<dbReference type="GO" id="GO:0004674">
    <property type="term" value="F:protein serine/threonine kinase activity"/>
    <property type="evidence" value="ECO:0007669"/>
    <property type="project" value="UniProtKB-KW"/>
</dbReference>
<dbReference type="InterPro" id="IPR011009">
    <property type="entry name" value="Kinase-like_dom_sf"/>
</dbReference>
<dbReference type="Pfam" id="PF00069">
    <property type="entry name" value="Pkinase"/>
    <property type="match status" value="1"/>
</dbReference>
<dbReference type="KEGG" id="sfk:KY5_3483"/>
<evidence type="ECO:0000256" key="1">
    <source>
        <dbReference type="ARBA" id="ARBA00012513"/>
    </source>
</evidence>
<evidence type="ECO:0000259" key="8">
    <source>
        <dbReference type="PROSITE" id="PS50011"/>
    </source>
</evidence>
<keyword evidence="10" id="KW-1185">Reference proteome</keyword>
<keyword evidence="5 9" id="KW-0418">Kinase</keyword>
<organism evidence="9 10">
    <name type="scientific">Streptomyces formicae</name>
    <dbReference type="NCBI Taxonomy" id="1616117"/>
    <lineage>
        <taxon>Bacteria</taxon>
        <taxon>Bacillati</taxon>
        <taxon>Actinomycetota</taxon>
        <taxon>Actinomycetes</taxon>
        <taxon>Kitasatosporales</taxon>
        <taxon>Streptomycetaceae</taxon>
        <taxon>Streptomyces</taxon>
    </lineage>
</organism>
<gene>
    <name evidence="9" type="ORF">KY5_3483</name>
</gene>
<keyword evidence="2 9" id="KW-0723">Serine/threonine-protein kinase</keyword>
<feature type="compositionally biased region" description="Basic and acidic residues" evidence="7">
    <location>
        <begin position="441"/>
        <end position="456"/>
    </location>
</feature>